<reference evidence="3 4" key="1">
    <citation type="journal article" date="2016" name="Mol. Biol. Evol.">
        <title>Comparative Genomics of Early-Diverging Mushroom-Forming Fungi Provides Insights into the Origins of Lignocellulose Decay Capabilities.</title>
        <authorList>
            <person name="Nagy L.G."/>
            <person name="Riley R."/>
            <person name="Tritt A."/>
            <person name="Adam C."/>
            <person name="Daum C."/>
            <person name="Floudas D."/>
            <person name="Sun H."/>
            <person name="Yadav J.S."/>
            <person name="Pangilinan J."/>
            <person name="Larsson K.H."/>
            <person name="Matsuura K."/>
            <person name="Barry K."/>
            <person name="Labutti K."/>
            <person name="Kuo R."/>
            <person name="Ohm R.A."/>
            <person name="Bhattacharya S.S."/>
            <person name="Shirouzu T."/>
            <person name="Yoshinaga Y."/>
            <person name="Martin F.M."/>
            <person name="Grigoriev I.V."/>
            <person name="Hibbett D.S."/>
        </authorList>
    </citation>
    <scope>NUCLEOTIDE SEQUENCE [LARGE SCALE GENOMIC DNA]</scope>
    <source>
        <strain evidence="3 4">HHB9708</strain>
    </source>
</reference>
<protein>
    <recommendedName>
        <fullName evidence="2">Survival Motor Neuron Gemin2-binding domain-containing protein</fullName>
    </recommendedName>
</protein>
<proteinExistence type="predicted"/>
<feature type="compositionally biased region" description="Acidic residues" evidence="1">
    <location>
        <begin position="192"/>
        <end position="201"/>
    </location>
</feature>
<dbReference type="InterPro" id="IPR049481">
    <property type="entry name" value="SMN_G2-BD"/>
</dbReference>
<evidence type="ECO:0000256" key="1">
    <source>
        <dbReference type="SAM" id="MobiDB-lite"/>
    </source>
</evidence>
<feature type="domain" description="Survival Motor Neuron Gemin2-binding" evidence="2">
    <location>
        <begin position="102"/>
        <end position="124"/>
    </location>
</feature>
<feature type="region of interest" description="Disordered" evidence="1">
    <location>
        <begin position="1"/>
        <end position="100"/>
    </location>
</feature>
<feature type="compositionally biased region" description="Basic and acidic residues" evidence="1">
    <location>
        <begin position="88"/>
        <end position="100"/>
    </location>
</feature>
<feature type="region of interest" description="Disordered" evidence="1">
    <location>
        <begin position="147"/>
        <end position="214"/>
    </location>
</feature>
<feature type="compositionally biased region" description="Acidic residues" evidence="1">
    <location>
        <begin position="151"/>
        <end position="174"/>
    </location>
</feature>
<dbReference type="EMBL" id="KV419422">
    <property type="protein sequence ID" value="KZS90348.1"/>
    <property type="molecule type" value="Genomic_DNA"/>
</dbReference>
<dbReference type="Pfam" id="PF20636">
    <property type="entry name" value="SMN_G2-BD"/>
    <property type="match status" value="1"/>
</dbReference>
<feature type="compositionally biased region" description="Basic and acidic residues" evidence="1">
    <location>
        <begin position="175"/>
        <end position="191"/>
    </location>
</feature>
<dbReference type="OrthoDB" id="197400at2759"/>
<feature type="compositionally biased region" description="Polar residues" evidence="1">
    <location>
        <begin position="74"/>
        <end position="83"/>
    </location>
</feature>
<sequence>MRPLLSYRDVAEHNTTISTTSFGQKNHHEMGKNNRGGSKYKKRGAGRNNYQGNRHWDDLGASQSQELTYEEEGPQTSSATTTGQKRKRENDWENQSRELTHEEIWDDSALINAWDAAMEEYKPMNGPDKGWKAEPTNKSALWYNVPKKPEEADEEQADVTLEDEEAEAEGEVEDDSRPIDFDSFVPDHDATLDYDEGDEGEAQNPFSGVPPQPDYSLASQLVPGPHTREEVYQKAVAAWYWAGYWNGVYNTMSDKEPPPQPRQSTRPANTTGANHSTIASAVAETEVLPKENEDGLLPT</sequence>
<feature type="compositionally biased region" description="Polar residues" evidence="1">
    <location>
        <begin position="13"/>
        <end position="24"/>
    </location>
</feature>
<name>A0A164R8W7_9AGAM</name>
<evidence type="ECO:0000259" key="2">
    <source>
        <dbReference type="Pfam" id="PF20636"/>
    </source>
</evidence>
<dbReference type="Proteomes" id="UP000076722">
    <property type="component" value="Unassembled WGS sequence"/>
</dbReference>
<dbReference type="CDD" id="cd22851">
    <property type="entry name" value="SMN_N"/>
    <property type="match status" value="1"/>
</dbReference>
<feature type="compositionally biased region" description="Polar residues" evidence="1">
    <location>
        <begin position="262"/>
        <end position="279"/>
    </location>
</feature>
<evidence type="ECO:0000313" key="3">
    <source>
        <dbReference type="EMBL" id="KZS90348.1"/>
    </source>
</evidence>
<organism evidence="3 4">
    <name type="scientific">Sistotremastrum niveocremeum HHB9708</name>
    <dbReference type="NCBI Taxonomy" id="1314777"/>
    <lineage>
        <taxon>Eukaryota</taxon>
        <taxon>Fungi</taxon>
        <taxon>Dikarya</taxon>
        <taxon>Basidiomycota</taxon>
        <taxon>Agaricomycotina</taxon>
        <taxon>Agaricomycetes</taxon>
        <taxon>Sistotremastrales</taxon>
        <taxon>Sistotremastraceae</taxon>
        <taxon>Sertulicium</taxon>
        <taxon>Sertulicium niveocremeum</taxon>
    </lineage>
</organism>
<feature type="region of interest" description="Disordered" evidence="1">
    <location>
        <begin position="252"/>
        <end position="299"/>
    </location>
</feature>
<keyword evidence="4" id="KW-1185">Reference proteome</keyword>
<evidence type="ECO:0000313" key="4">
    <source>
        <dbReference type="Proteomes" id="UP000076722"/>
    </source>
</evidence>
<dbReference type="AlphaFoldDB" id="A0A164R8W7"/>
<accession>A0A164R8W7</accession>
<dbReference type="STRING" id="1314777.A0A164R8W7"/>
<gene>
    <name evidence="3" type="ORF">SISNIDRAFT_457881</name>
</gene>